<protein>
    <submittedName>
        <fullName evidence="2">DUF190 domain-containing protein</fullName>
    </submittedName>
</protein>
<dbReference type="InterPro" id="IPR011322">
    <property type="entry name" value="N-reg_PII-like_a/b"/>
</dbReference>
<gene>
    <name evidence="2" type="ORF">PR018_00350</name>
</gene>
<dbReference type="InterPro" id="IPR015867">
    <property type="entry name" value="N-reg_PII/ATP_PRibTrfase_C"/>
</dbReference>
<dbReference type="SUPFAM" id="SSF54913">
    <property type="entry name" value="GlnB-like"/>
    <property type="match status" value="1"/>
</dbReference>
<dbReference type="RefSeq" id="WP_142823892.1">
    <property type="nucleotide sequence ID" value="NZ_CP117267.1"/>
</dbReference>
<dbReference type="Pfam" id="PF02641">
    <property type="entry name" value="DUF190"/>
    <property type="match status" value="1"/>
</dbReference>
<dbReference type="EMBL" id="CP117267">
    <property type="protein sequence ID" value="WFS23018.1"/>
    <property type="molecule type" value="Genomic_DNA"/>
</dbReference>
<name>A0ABY8IHC7_9HYPH</name>
<proteinExistence type="inferred from homology"/>
<dbReference type="InterPro" id="IPR003793">
    <property type="entry name" value="UPF0166"/>
</dbReference>
<reference evidence="2" key="2">
    <citation type="journal article" date="2023" name="MicrobiologyOpen">
        <title>Genomics of the tumorigenes clade of the family Rhizobiaceae and description of Rhizobium rhododendri sp. nov.</title>
        <authorList>
            <person name="Kuzmanovic N."/>
            <person name="diCenzo G.C."/>
            <person name="Bunk B."/>
            <person name="Sproeer C."/>
            <person name="Fruehling A."/>
            <person name="Neumann-Schaal M."/>
            <person name="Overmann J."/>
            <person name="Smalla K."/>
        </authorList>
    </citation>
    <scope>NUCLEOTIDE SEQUENCE</scope>
    <source>
        <strain evidence="2">Rho-6.2</strain>
    </source>
</reference>
<evidence type="ECO:0000313" key="2">
    <source>
        <dbReference type="EMBL" id="WFS23018.1"/>
    </source>
</evidence>
<dbReference type="Proteomes" id="UP000318939">
    <property type="component" value="Chromosome"/>
</dbReference>
<reference evidence="2" key="1">
    <citation type="journal article" date="2019" name="Phytopathology">
        <title>A Novel Group of Rhizobium tumorigenes-Like Agrobacteria Associated with Crown Gall Disease of Rhododendron and Blueberry.</title>
        <authorList>
            <person name="Kuzmanovic N."/>
            <person name="Behrens P."/>
            <person name="Idczak E."/>
            <person name="Wagner S."/>
            <person name="Gotz M."/>
            <person name="Sproer C."/>
            <person name="Bunk B."/>
            <person name="Overmann J."/>
            <person name="Smalla K."/>
        </authorList>
    </citation>
    <scope>NUCLEOTIDE SEQUENCE</scope>
    <source>
        <strain evidence="2">Rho-6.2</strain>
    </source>
</reference>
<accession>A0ABY8IHC7</accession>
<dbReference type="Gene3D" id="3.30.70.120">
    <property type="match status" value="1"/>
</dbReference>
<keyword evidence="3" id="KW-1185">Reference proteome</keyword>
<comment type="similarity">
    <text evidence="1">Belongs to the UPF0166 family.</text>
</comment>
<organism evidence="2 3">
    <name type="scientific">Rhizobium rhododendri</name>
    <dbReference type="NCBI Taxonomy" id="2506430"/>
    <lineage>
        <taxon>Bacteria</taxon>
        <taxon>Pseudomonadati</taxon>
        <taxon>Pseudomonadota</taxon>
        <taxon>Alphaproteobacteria</taxon>
        <taxon>Hyphomicrobiales</taxon>
        <taxon>Rhizobiaceae</taxon>
        <taxon>Rhizobium/Agrobacterium group</taxon>
        <taxon>Rhizobium</taxon>
    </lineage>
</organism>
<evidence type="ECO:0000313" key="3">
    <source>
        <dbReference type="Proteomes" id="UP000318939"/>
    </source>
</evidence>
<evidence type="ECO:0000256" key="1">
    <source>
        <dbReference type="ARBA" id="ARBA00010554"/>
    </source>
</evidence>
<sequence>MTRHSISQKEIGMVRIYMKPREKVPGKSGWLRGSLLYRELILQAKAAGILNAVAHSTHFGYSNGGRVADDGFEISNPDLTMCVELIGDRHELENFCRTHGGMLKGKVIIYKHIEHWDITGHSVIVEDVLKP</sequence>